<feature type="compositionally biased region" description="Low complexity" evidence="1">
    <location>
        <begin position="18"/>
        <end position="38"/>
    </location>
</feature>
<accession>K0TKQ5</accession>
<feature type="region of interest" description="Disordered" evidence="1">
    <location>
        <begin position="1"/>
        <end position="57"/>
    </location>
</feature>
<reference evidence="2 3" key="1">
    <citation type="journal article" date="2012" name="Genome Biol.">
        <title>Genome and low-iron response of an oceanic diatom adapted to chronic iron limitation.</title>
        <authorList>
            <person name="Lommer M."/>
            <person name="Specht M."/>
            <person name="Roy A.S."/>
            <person name="Kraemer L."/>
            <person name="Andreson R."/>
            <person name="Gutowska M.A."/>
            <person name="Wolf J."/>
            <person name="Bergner S.V."/>
            <person name="Schilhabel M.B."/>
            <person name="Klostermeier U.C."/>
            <person name="Beiko R.G."/>
            <person name="Rosenstiel P."/>
            <person name="Hippler M."/>
            <person name="Laroche J."/>
        </authorList>
    </citation>
    <scope>NUCLEOTIDE SEQUENCE [LARGE SCALE GENOMIC DNA]</scope>
    <source>
        <strain evidence="2 3">CCMP1005</strain>
    </source>
</reference>
<proteinExistence type="predicted"/>
<dbReference type="AlphaFoldDB" id="K0TKQ5"/>
<gene>
    <name evidence="2" type="ORF">THAOC_07289</name>
</gene>
<comment type="caution">
    <text evidence="2">The sequence shown here is derived from an EMBL/GenBank/DDBJ whole genome shotgun (WGS) entry which is preliminary data.</text>
</comment>
<name>K0TKQ5_THAOC</name>
<organism evidence="2 3">
    <name type="scientific">Thalassiosira oceanica</name>
    <name type="common">Marine diatom</name>
    <dbReference type="NCBI Taxonomy" id="159749"/>
    <lineage>
        <taxon>Eukaryota</taxon>
        <taxon>Sar</taxon>
        <taxon>Stramenopiles</taxon>
        <taxon>Ochrophyta</taxon>
        <taxon>Bacillariophyta</taxon>
        <taxon>Coscinodiscophyceae</taxon>
        <taxon>Thalassiosirophycidae</taxon>
        <taxon>Thalassiosirales</taxon>
        <taxon>Thalassiosiraceae</taxon>
        <taxon>Thalassiosira</taxon>
    </lineage>
</organism>
<feature type="compositionally biased region" description="Basic and acidic residues" evidence="1">
    <location>
        <begin position="1"/>
        <end position="12"/>
    </location>
</feature>
<keyword evidence="3" id="KW-1185">Reference proteome</keyword>
<dbReference type="EMBL" id="AGNL01007425">
    <property type="protein sequence ID" value="EJK71292.1"/>
    <property type="molecule type" value="Genomic_DNA"/>
</dbReference>
<evidence type="ECO:0000256" key="1">
    <source>
        <dbReference type="SAM" id="MobiDB-lite"/>
    </source>
</evidence>
<feature type="non-terminal residue" evidence="2">
    <location>
        <position position="1"/>
    </location>
</feature>
<dbReference type="Proteomes" id="UP000266841">
    <property type="component" value="Unassembled WGS sequence"/>
</dbReference>
<protein>
    <submittedName>
        <fullName evidence="2">Uncharacterized protein</fullName>
    </submittedName>
</protein>
<sequence>RQHARRGGERPRLPPLLPALLARPLRRGPVQPPLHGVPVPCPPEPQALQRAQAARPHRRQVVVARVVAEVDDPARQAGEVDAAVAHAERRRP</sequence>
<evidence type="ECO:0000313" key="2">
    <source>
        <dbReference type="EMBL" id="EJK71292.1"/>
    </source>
</evidence>
<evidence type="ECO:0000313" key="3">
    <source>
        <dbReference type="Proteomes" id="UP000266841"/>
    </source>
</evidence>